<keyword evidence="2" id="KW-1185">Reference proteome</keyword>
<dbReference type="EMBL" id="NGJX01000011">
    <property type="protein sequence ID" value="RSU00796.1"/>
    <property type="molecule type" value="Genomic_DNA"/>
</dbReference>
<accession>A0A369AVN7</accession>
<dbReference type="GeneID" id="63147094"/>
<protein>
    <recommendedName>
        <fullName evidence="3">Flagellar protein FliT</fullName>
    </recommendedName>
</protein>
<sequence>MCINIIEMTNFSEYLVQEMLRNVLTWDHTSEQAIIILEKNEELMNKYQTFSERKLTKTEECRLRQLIVKTQAIIEFLKTEKEEMMSNINAMNHSQRGVNNYMSSYSDSYFIDKDF</sequence>
<evidence type="ECO:0000313" key="2">
    <source>
        <dbReference type="Proteomes" id="UP000288197"/>
    </source>
</evidence>
<comment type="caution">
    <text evidence="1">The sequence shown here is derived from an EMBL/GenBank/DDBJ whole genome shotgun (WGS) entry which is preliminary data.</text>
</comment>
<evidence type="ECO:0000313" key="1">
    <source>
        <dbReference type="EMBL" id="RSU00796.1"/>
    </source>
</evidence>
<dbReference type="RefSeq" id="WP_114290189.1">
    <property type="nucleotide sequence ID" value="NZ_CP081470.1"/>
</dbReference>
<name>A0A369AVN7_9ENTE</name>
<gene>
    <name evidence="1" type="ORF">CBF32_10500</name>
</gene>
<dbReference type="Proteomes" id="UP000288197">
    <property type="component" value="Unassembled WGS sequence"/>
</dbReference>
<organism evidence="1 2">
    <name type="scientific">Vagococcus fluvialis</name>
    <dbReference type="NCBI Taxonomy" id="2738"/>
    <lineage>
        <taxon>Bacteria</taxon>
        <taxon>Bacillati</taxon>
        <taxon>Bacillota</taxon>
        <taxon>Bacilli</taxon>
        <taxon>Lactobacillales</taxon>
        <taxon>Enterococcaceae</taxon>
        <taxon>Vagococcus</taxon>
    </lineage>
</organism>
<reference evidence="1 2" key="1">
    <citation type="submission" date="2017-05" db="EMBL/GenBank/DDBJ databases">
        <title>Vagococcus spp. assemblies.</title>
        <authorList>
            <person name="Gulvik C.A."/>
        </authorList>
    </citation>
    <scope>NUCLEOTIDE SEQUENCE [LARGE SCALE GENOMIC DNA]</scope>
    <source>
        <strain evidence="1 2">NCFB 2497</strain>
    </source>
</reference>
<dbReference type="OrthoDB" id="2200205at2"/>
<evidence type="ECO:0008006" key="3">
    <source>
        <dbReference type="Google" id="ProtNLM"/>
    </source>
</evidence>
<dbReference type="AlphaFoldDB" id="A0A369AVN7"/>
<proteinExistence type="predicted"/>